<keyword evidence="15" id="KW-1185">Reference proteome</keyword>
<dbReference type="InterPro" id="IPR014026">
    <property type="entry name" value="UDP-Glc/GDP-Man_DH_dimer"/>
</dbReference>
<feature type="binding site" evidence="11">
    <location>
        <position position="338"/>
    </location>
    <ligand>
        <name>substrate</name>
    </ligand>
</feature>
<dbReference type="GO" id="GO:0003979">
    <property type="term" value="F:UDP-glucose 6-dehydrogenase activity"/>
    <property type="evidence" value="ECO:0007669"/>
    <property type="project" value="UniProtKB-EC"/>
</dbReference>
<feature type="domain" description="UDP-glucose/GDP-mannose dehydrogenase C-terminal" evidence="13">
    <location>
        <begin position="395"/>
        <end position="499"/>
    </location>
</feature>
<dbReference type="PIRSF" id="PIRSF500134">
    <property type="entry name" value="UDPglc_DH_bac"/>
    <property type="match status" value="1"/>
</dbReference>
<feature type="binding site" evidence="12">
    <location>
        <position position="105"/>
    </location>
    <ligand>
        <name>NAD(+)</name>
        <dbReference type="ChEBI" id="CHEBI:57540"/>
    </ligand>
</feature>
<evidence type="ECO:0000256" key="7">
    <source>
        <dbReference type="ARBA" id="ARBA00047473"/>
    </source>
</evidence>
<evidence type="ECO:0000256" key="5">
    <source>
        <dbReference type="ARBA" id="ARBA00023002"/>
    </source>
</evidence>
<evidence type="ECO:0000256" key="9">
    <source>
        <dbReference type="PIRNR" id="PIRNR000124"/>
    </source>
</evidence>
<evidence type="ECO:0000313" key="15">
    <source>
        <dbReference type="Proteomes" id="UP000242869"/>
    </source>
</evidence>
<evidence type="ECO:0000313" key="14">
    <source>
        <dbReference type="EMBL" id="SFN54864.1"/>
    </source>
</evidence>
<feature type="binding site" evidence="11">
    <location>
        <begin position="230"/>
        <end position="233"/>
    </location>
    <ligand>
        <name>substrate</name>
    </ligand>
</feature>
<feature type="binding site" evidence="11">
    <location>
        <begin position="330"/>
        <end position="334"/>
    </location>
    <ligand>
        <name>substrate</name>
    </ligand>
</feature>
<dbReference type="Pfam" id="PF03721">
    <property type="entry name" value="UDPG_MGDP_dh_N"/>
    <property type="match status" value="1"/>
</dbReference>
<evidence type="ECO:0000256" key="8">
    <source>
        <dbReference type="ARBA" id="ARBA00053241"/>
    </source>
</evidence>
<evidence type="ECO:0000259" key="13">
    <source>
        <dbReference type="SMART" id="SM00984"/>
    </source>
</evidence>
<dbReference type="InterPro" id="IPR036220">
    <property type="entry name" value="UDP-Glc/GDP-Man_DH_C_sf"/>
</dbReference>
<feature type="active site" description="Nucleophile" evidence="10">
    <location>
        <position position="341"/>
    </location>
</feature>
<dbReference type="InterPro" id="IPR028357">
    <property type="entry name" value="UDPglc_DH_bac"/>
</dbReference>
<feature type="binding site" evidence="12">
    <location>
        <position position="233"/>
    </location>
    <ligand>
        <name>NAD(+)</name>
        <dbReference type="ChEBI" id="CHEBI:57540"/>
    </ligand>
</feature>
<dbReference type="GO" id="GO:0000271">
    <property type="term" value="P:polysaccharide biosynthetic process"/>
    <property type="evidence" value="ECO:0007669"/>
    <property type="project" value="InterPro"/>
</dbReference>
<dbReference type="STRING" id="83765.SAMN05660284_01758"/>
<feature type="binding site" evidence="11">
    <location>
        <position position="402"/>
    </location>
    <ligand>
        <name>substrate</name>
    </ligand>
</feature>
<reference evidence="15" key="1">
    <citation type="submission" date="2016-10" db="EMBL/GenBank/DDBJ databases">
        <authorList>
            <person name="Varghese N."/>
            <person name="Submissions S."/>
        </authorList>
    </citation>
    <scope>NUCLEOTIDE SEQUENCE [LARGE SCALE GENOMIC DNA]</scope>
    <source>
        <strain evidence="15">DSM 6150</strain>
    </source>
</reference>
<dbReference type="SUPFAM" id="SSF51735">
    <property type="entry name" value="NAD(P)-binding Rossmann-fold domains"/>
    <property type="match status" value="1"/>
</dbReference>
<keyword evidence="5 9" id="KW-0560">Oxidoreductase</keyword>
<dbReference type="Proteomes" id="UP000242869">
    <property type="component" value="Unassembled WGS sequence"/>
</dbReference>
<comment type="pathway">
    <text evidence="1">Nucleotide-sugar biosynthesis; UDP-alpha-D-glucuronate biosynthesis; UDP-alpha-D-glucuronate from UDP-alpha-D-glucose: step 1/1.</text>
</comment>
<dbReference type="Gene3D" id="1.20.5.100">
    <property type="entry name" value="Cytochrome c1, transmembrane anchor, C-terminal"/>
    <property type="match status" value="1"/>
</dbReference>
<comment type="similarity">
    <text evidence="2 9">Belongs to the UDP-glucose/GDP-mannose dehydrogenase family.</text>
</comment>
<evidence type="ECO:0000256" key="1">
    <source>
        <dbReference type="ARBA" id="ARBA00004701"/>
    </source>
</evidence>
<dbReference type="InterPro" id="IPR001732">
    <property type="entry name" value="UDP-Glc/GDP-Man_DH_N"/>
</dbReference>
<dbReference type="InterPro" id="IPR008927">
    <property type="entry name" value="6-PGluconate_DH-like_C_sf"/>
</dbReference>
<dbReference type="EMBL" id="FOVE01000011">
    <property type="protein sequence ID" value="SFN54864.1"/>
    <property type="molecule type" value="Genomic_DNA"/>
</dbReference>
<dbReference type="FunFam" id="1.20.5.100:FF:000001">
    <property type="entry name" value="UDP-glucose 6-dehydrogenase"/>
    <property type="match status" value="1"/>
</dbReference>
<organism evidence="14 15">
    <name type="scientific">Formivibrio citricus</name>
    <dbReference type="NCBI Taxonomy" id="83765"/>
    <lineage>
        <taxon>Bacteria</taxon>
        <taxon>Pseudomonadati</taxon>
        <taxon>Pseudomonadota</taxon>
        <taxon>Betaproteobacteria</taxon>
        <taxon>Neisseriales</taxon>
        <taxon>Chitinibacteraceae</taxon>
        <taxon>Formivibrio</taxon>
    </lineage>
</organism>
<protein>
    <recommendedName>
        <fullName evidence="4 9">UDP-glucose 6-dehydrogenase</fullName>
        <ecNumber evidence="3 9">1.1.1.22</ecNumber>
    </recommendedName>
</protein>
<evidence type="ECO:0000256" key="12">
    <source>
        <dbReference type="PIRSR" id="PIRSR500134-3"/>
    </source>
</evidence>
<comment type="function">
    <text evidence="8">Catalyzes the conversion of UDP-glucose into UDP-glucuronate, one of the precursors of teichuronic acid.</text>
</comment>
<feature type="binding site" evidence="12">
    <location>
        <position position="161"/>
    </location>
    <ligand>
        <name>NAD(+)</name>
        <dbReference type="ChEBI" id="CHEBI:57540"/>
    </ligand>
</feature>
<name>A0A1I4ZX82_9NEIS</name>
<dbReference type="GO" id="GO:0006065">
    <property type="term" value="P:UDP-glucuronate biosynthetic process"/>
    <property type="evidence" value="ECO:0007669"/>
    <property type="project" value="UniProtKB-UniPathway"/>
</dbReference>
<gene>
    <name evidence="14" type="ORF">SAMN05660284_01758</name>
</gene>
<evidence type="ECO:0000256" key="3">
    <source>
        <dbReference type="ARBA" id="ARBA00012954"/>
    </source>
</evidence>
<evidence type="ECO:0000256" key="6">
    <source>
        <dbReference type="ARBA" id="ARBA00023027"/>
    </source>
</evidence>
<proteinExistence type="inferred from homology"/>
<evidence type="ECO:0000256" key="10">
    <source>
        <dbReference type="PIRSR" id="PIRSR500134-1"/>
    </source>
</evidence>
<feature type="binding site" evidence="12">
    <location>
        <position position="344"/>
    </location>
    <ligand>
        <name>NAD(+)</name>
        <dbReference type="ChEBI" id="CHEBI:57540"/>
    </ligand>
</feature>
<feature type="binding site" evidence="11">
    <location>
        <position position="285"/>
    </location>
    <ligand>
        <name>substrate</name>
    </ligand>
</feature>
<dbReference type="Gene3D" id="3.40.50.720">
    <property type="entry name" value="NAD(P)-binding Rossmann-like Domain"/>
    <property type="match status" value="2"/>
</dbReference>
<dbReference type="NCBIfam" id="TIGR03026">
    <property type="entry name" value="NDP-sugDHase"/>
    <property type="match status" value="1"/>
</dbReference>
<dbReference type="AlphaFoldDB" id="A0A1I4ZX82"/>
<keyword evidence="6 9" id="KW-0520">NAD</keyword>
<dbReference type="PANTHER" id="PTHR43750">
    <property type="entry name" value="UDP-GLUCOSE 6-DEHYDROGENASE TUAD"/>
    <property type="match status" value="1"/>
</dbReference>
<feature type="binding site" evidence="12">
    <location>
        <position position="110"/>
    </location>
    <ligand>
        <name>NAD(+)</name>
        <dbReference type="ChEBI" id="CHEBI:57540"/>
    </ligand>
</feature>
<dbReference type="InterPro" id="IPR014027">
    <property type="entry name" value="UDP-Glc/GDP-Man_DH_C"/>
</dbReference>
<sequence>MLRLRQNSKYLRKQNLFNDLKREAVSEVNISARAPITASQQDRRQVLECGIAPYPHYRSSIKITPLRISFDGNVTMRITIIGTGYVGLVTGTCLAEYGNDVLCLDVDPRKIEILKSGGIPIYEPGLEEMVKRNVEAGRLRFTTDIEESVAHGTIQFIAVGTPPDEDGSADLKYVTAAARNIGKHMTGYKVIVDKSTVPVGTADKVKAAIAEELAARDNTTSFAVVSNPEFLKEGAAVEDFMRPDRIVIGVEDDTARDLMHSIYAPFVRNHDRILYMDVRSAELTKYAANAMLATRISFMNELANLAEKLGADIEFVRKGIGSDPRIGYHFLYPGVGYGGSCFPKDVQALQRTAAEYGQNLEILNAVESVNYAQKSVLIHKIIQRYGENLKGLHFALWGLSFKPNTDDMREAPSRIVIDGLLARGATVTAYDPVAMHEAQRAIGEKTGLAYADSPKQALESADALVVVTEWKAFRSPDFDEVKTLLKQPVIFDGRNLYEPERMKAEGFEYYPIGRKQP</sequence>
<dbReference type="PANTHER" id="PTHR43750:SF3">
    <property type="entry name" value="UDP-GLUCOSE 6-DEHYDROGENASE TUAD"/>
    <property type="match status" value="1"/>
</dbReference>
<dbReference type="SUPFAM" id="SSF52413">
    <property type="entry name" value="UDP-glucose/GDP-mannose dehydrogenase C-terminal domain"/>
    <property type="match status" value="1"/>
</dbReference>
<evidence type="ECO:0000256" key="2">
    <source>
        <dbReference type="ARBA" id="ARBA00006601"/>
    </source>
</evidence>
<dbReference type="EC" id="1.1.1.22" evidence="3 9"/>
<dbReference type="GO" id="GO:0051287">
    <property type="term" value="F:NAD binding"/>
    <property type="evidence" value="ECO:0007669"/>
    <property type="project" value="InterPro"/>
</dbReference>
<evidence type="ECO:0000256" key="11">
    <source>
        <dbReference type="PIRSR" id="PIRSR500134-2"/>
    </source>
</evidence>
<dbReference type="InterPro" id="IPR017476">
    <property type="entry name" value="UDP-Glc/GDP-Man"/>
</dbReference>
<dbReference type="Pfam" id="PF00984">
    <property type="entry name" value="UDPG_MGDP_dh"/>
    <property type="match status" value="1"/>
</dbReference>
<comment type="catalytic activity">
    <reaction evidence="7 9">
        <text>UDP-alpha-D-glucose + 2 NAD(+) + H2O = UDP-alpha-D-glucuronate + 2 NADH + 3 H(+)</text>
        <dbReference type="Rhea" id="RHEA:23596"/>
        <dbReference type="ChEBI" id="CHEBI:15377"/>
        <dbReference type="ChEBI" id="CHEBI:15378"/>
        <dbReference type="ChEBI" id="CHEBI:57540"/>
        <dbReference type="ChEBI" id="CHEBI:57945"/>
        <dbReference type="ChEBI" id="CHEBI:58052"/>
        <dbReference type="ChEBI" id="CHEBI:58885"/>
        <dbReference type="EC" id="1.1.1.22"/>
    </reaction>
</comment>
<feature type="binding site" evidence="12">
    <location>
        <position position="196"/>
    </location>
    <ligand>
        <name>NAD(+)</name>
        <dbReference type="ChEBI" id="CHEBI:57540"/>
    </ligand>
</feature>
<dbReference type="InterPro" id="IPR036291">
    <property type="entry name" value="NAD(P)-bd_dom_sf"/>
</dbReference>
<feature type="binding site" evidence="12">
    <location>
        <position position="409"/>
    </location>
    <ligand>
        <name>NAD(+)</name>
        <dbReference type="ChEBI" id="CHEBI:57540"/>
    </ligand>
</feature>
<dbReference type="PIRSF" id="PIRSF000124">
    <property type="entry name" value="UDPglc_GDPman_dh"/>
    <property type="match status" value="1"/>
</dbReference>
<evidence type="ECO:0000256" key="4">
    <source>
        <dbReference type="ARBA" id="ARBA00015132"/>
    </source>
</evidence>
<accession>A0A1I4ZX82</accession>
<dbReference type="SMART" id="SM00984">
    <property type="entry name" value="UDPG_MGDP_dh_C"/>
    <property type="match status" value="1"/>
</dbReference>
<dbReference type="UniPathway" id="UPA00038">
    <property type="reaction ID" value="UER00491"/>
</dbReference>
<dbReference type="SUPFAM" id="SSF48179">
    <property type="entry name" value="6-phosphogluconate dehydrogenase C-terminal domain-like"/>
    <property type="match status" value="1"/>
</dbReference>
<dbReference type="Pfam" id="PF03720">
    <property type="entry name" value="UDPG_MGDP_dh_C"/>
    <property type="match status" value="1"/>
</dbReference>